<evidence type="ECO:0008006" key="3">
    <source>
        <dbReference type="Google" id="ProtNLM"/>
    </source>
</evidence>
<keyword evidence="2" id="KW-1185">Reference proteome</keyword>
<proteinExistence type="predicted"/>
<protein>
    <recommendedName>
        <fullName evidence="3">F-box domain-containing protein</fullName>
    </recommendedName>
</protein>
<name>A0ABZ1CY70_9TREE</name>
<dbReference type="RefSeq" id="XP_062790994.1">
    <property type="nucleotide sequence ID" value="XM_062934943.1"/>
</dbReference>
<gene>
    <name evidence="1" type="ORF">IL334_003207</name>
</gene>
<organism evidence="1 2">
    <name type="scientific">Kwoniella shivajii</name>
    <dbReference type="NCBI Taxonomy" id="564305"/>
    <lineage>
        <taxon>Eukaryota</taxon>
        <taxon>Fungi</taxon>
        <taxon>Dikarya</taxon>
        <taxon>Basidiomycota</taxon>
        <taxon>Agaricomycotina</taxon>
        <taxon>Tremellomycetes</taxon>
        <taxon>Tremellales</taxon>
        <taxon>Cryptococcaceae</taxon>
        <taxon>Kwoniella</taxon>
    </lineage>
</organism>
<accession>A0ABZ1CY70</accession>
<sequence>MRNPNAFPREQQPFEALRIHDIVRLIISYTDTPSRTSLMRVSSLFNELVPPFLYGDLILSKTSSSQFFRGMEDDPEAIFRKARYLDHVQSVTFLDVPSFQFIKTTKMLMENYEAMDIGHSIFPNVKRLIFTSNSIIQLTTFREEQGIPHPFIDILKIIFRPHQMCITDPVLRVGDYTDYISSKGENTKYYHANDVDSLDKIVNQYKNYERRLLREEFNSLILLFSKTLYSLTLHQVGTSTQIPTWTPITNIFFRSCECEGNSKNRQHCYSHTNSSNRKTQLKDLARNTNMRDDNSCVRGVKSEKRKWKLINPVVWEDNTKSRGRLNRLLTDEESGWKEENIELLGWDEAEACGCCGSKEGY</sequence>
<dbReference type="EMBL" id="CP141884">
    <property type="protein sequence ID" value="WRT66254.1"/>
    <property type="molecule type" value="Genomic_DNA"/>
</dbReference>
<dbReference type="Proteomes" id="UP001329825">
    <property type="component" value="Chromosome 4"/>
</dbReference>
<reference evidence="1 2" key="1">
    <citation type="submission" date="2024-01" db="EMBL/GenBank/DDBJ databases">
        <title>Comparative genomics of Cryptococcus and Kwoniella reveals pathogenesis evolution and contrasting modes of karyotype evolution via chromosome fusion or intercentromeric recombination.</title>
        <authorList>
            <person name="Coelho M.A."/>
            <person name="David-Palma M."/>
            <person name="Shea T."/>
            <person name="Bowers K."/>
            <person name="McGinley-Smith S."/>
            <person name="Mohammad A.W."/>
            <person name="Gnirke A."/>
            <person name="Yurkov A.M."/>
            <person name="Nowrousian M."/>
            <person name="Sun S."/>
            <person name="Cuomo C.A."/>
            <person name="Heitman J."/>
        </authorList>
    </citation>
    <scope>NUCLEOTIDE SEQUENCE [LARGE SCALE GENOMIC DNA]</scope>
    <source>
        <strain evidence="1">CBS 11374</strain>
    </source>
</reference>
<evidence type="ECO:0000313" key="2">
    <source>
        <dbReference type="Proteomes" id="UP001329825"/>
    </source>
</evidence>
<evidence type="ECO:0000313" key="1">
    <source>
        <dbReference type="EMBL" id="WRT66254.1"/>
    </source>
</evidence>
<dbReference type="GeneID" id="87955338"/>